<keyword evidence="2" id="KW-1185">Reference proteome</keyword>
<dbReference type="VEuPathDB" id="TriTrypDB:BSAL_59860"/>
<accession>A0A0S4IKZ1</accession>
<organism evidence="1 2">
    <name type="scientific">Bodo saltans</name>
    <name type="common">Flagellated protozoan</name>
    <dbReference type="NCBI Taxonomy" id="75058"/>
    <lineage>
        <taxon>Eukaryota</taxon>
        <taxon>Discoba</taxon>
        <taxon>Euglenozoa</taxon>
        <taxon>Kinetoplastea</taxon>
        <taxon>Metakinetoplastina</taxon>
        <taxon>Eubodonida</taxon>
        <taxon>Bodonidae</taxon>
        <taxon>Bodo</taxon>
    </lineage>
</organism>
<evidence type="ECO:0000313" key="2">
    <source>
        <dbReference type="Proteomes" id="UP000051952"/>
    </source>
</evidence>
<proteinExistence type="predicted"/>
<name>A0A0S4IKZ1_BODSA</name>
<reference evidence="2" key="1">
    <citation type="submission" date="2015-09" db="EMBL/GenBank/DDBJ databases">
        <authorList>
            <consortium name="Pathogen Informatics"/>
        </authorList>
    </citation>
    <scope>NUCLEOTIDE SEQUENCE [LARGE SCALE GENOMIC DNA]</scope>
    <source>
        <strain evidence="2">Lake Konstanz</strain>
    </source>
</reference>
<feature type="non-terminal residue" evidence="1">
    <location>
        <position position="100"/>
    </location>
</feature>
<gene>
    <name evidence="1" type="ORF">BSAL_59860</name>
</gene>
<protein>
    <submittedName>
        <fullName evidence="1">Uncharacterized protein</fullName>
    </submittedName>
</protein>
<dbReference type="Proteomes" id="UP000051952">
    <property type="component" value="Unassembled WGS sequence"/>
</dbReference>
<evidence type="ECO:0000313" key="1">
    <source>
        <dbReference type="EMBL" id="CUF17574.1"/>
    </source>
</evidence>
<dbReference type="EMBL" id="CYKH01000255">
    <property type="protein sequence ID" value="CUF17574.1"/>
    <property type="molecule type" value="Genomic_DNA"/>
</dbReference>
<sequence>MWLLPAILVLLEPPHFLYFASFFGTLYKGLFQRVTEASKRALLVIQVRPCSCEDMDELVDRCVVAAEERGERFDEATWSSRRPLRSHRGVKSRRRCTTLP</sequence>
<dbReference type="AlphaFoldDB" id="A0A0S4IKZ1"/>